<dbReference type="Pfam" id="PF03703">
    <property type="entry name" value="bPH_2"/>
    <property type="match status" value="1"/>
</dbReference>
<evidence type="ECO:0000313" key="3">
    <source>
        <dbReference type="EMBL" id="TDM01075.1"/>
    </source>
</evidence>
<dbReference type="Proteomes" id="UP000295328">
    <property type="component" value="Unassembled WGS sequence"/>
</dbReference>
<comment type="caution">
    <text evidence="3">The sequence shown here is derived from an EMBL/GenBank/DDBJ whole genome shotgun (WGS) entry which is preliminary data.</text>
</comment>
<feature type="transmembrane region" description="Helical" evidence="1">
    <location>
        <begin position="44"/>
        <end position="67"/>
    </location>
</feature>
<evidence type="ECO:0000313" key="4">
    <source>
        <dbReference type="Proteomes" id="UP000295328"/>
    </source>
</evidence>
<keyword evidence="1" id="KW-0472">Membrane</keyword>
<name>A0A4R6BHQ9_9STAP</name>
<keyword evidence="4" id="KW-1185">Reference proteome</keyword>
<proteinExistence type="predicted"/>
<dbReference type="OrthoDB" id="1750577at2"/>
<dbReference type="InterPro" id="IPR005182">
    <property type="entry name" value="YdbS-like_PH"/>
</dbReference>
<gene>
    <name evidence="3" type="ORF">ERX37_10350</name>
</gene>
<dbReference type="PANTHER" id="PTHR34473:SF2">
    <property type="entry name" value="UPF0699 TRANSMEMBRANE PROTEIN YDBT"/>
    <property type="match status" value="1"/>
</dbReference>
<dbReference type="AlphaFoldDB" id="A0A4R6BHQ9"/>
<evidence type="ECO:0000256" key="1">
    <source>
        <dbReference type="SAM" id="Phobius"/>
    </source>
</evidence>
<accession>A0A4R6BHQ9</accession>
<dbReference type="RefSeq" id="WP_133430607.1">
    <property type="nucleotide sequence ID" value="NZ_BMCC01000006.1"/>
</dbReference>
<dbReference type="EMBL" id="SCWE01000006">
    <property type="protein sequence ID" value="TDM01075.1"/>
    <property type="molecule type" value="Genomic_DNA"/>
</dbReference>
<organism evidence="3 4">
    <name type="scientific">Macrococcus hajekii</name>
    <dbReference type="NCBI Taxonomy" id="198482"/>
    <lineage>
        <taxon>Bacteria</taxon>
        <taxon>Bacillati</taxon>
        <taxon>Bacillota</taxon>
        <taxon>Bacilli</taxon>
        <taxon>Bacillales</taxon>
        <taxon>Staphylococcaceae</taxon>
        <taxon>Macrococcus</taxon>
    </lineage>
</organism>
<protein>
    <recommendedName>
        <fullName evidence="2">YdbS-like PH domain-containing protein</fullName>
    </recommendedName>
</protein>
<feature type="domain" description="YdbS-like PH" evidence="2">
    <location>
        <begin position="69"/>
        <end position="143"/>
    </location>
</feature>
<evidence type="ECO:0000259" key="2">
    <source>
        <dbReference type="Pfam" id="PF03703"/>
    </source>
</evidence>
<keyword evidence="1" id="KW-0812">Transmembrane</keyword>
<dbReference type="PANTHER" id="PTHR34473">
    <property type="entry name" value="UPF0699 TRANSMEMBRANE PROTEIN YDBS"/>
    <property type="match status" value="1"/>
</dbReference>
<keyword evidence="1" id="KW-1133">Transmembrane helix</keyword>
<feature type="transmembrane region" description="Helical" evidence="1">
    <location>
        <begin position="12"/>
        <end position="38"/>
    </location>
</feature>
<sequence length="157" mass="17932">MKKVDASAVKVWRLANAIWTFILLALLVGLVLIKFIFFNWLPDYLIYMMGGLIMLQAIWFIGIEPLIAYRTHKYELKASELVTRSGIFIKKETIIPFVRIQNVETQVGPIMKRYHLKSVEVTTAGGGTVIELISAEEAESIKKMIDEAVNRLEGRYL</sequence>
<reference evidence="3 4" key="1">
    <citation type="submission" date="2019-01" db="EMBL/GenBank/DDBJ databases">
        <title>Draft genome sequences of the type strains of six Macrococcus species.</title>
        <authorList>
            <person name="Mazhar S."/>
            <person name="Altermann E."/>
            <person name="Hill C."/>
            <person name="Mcauliffe O."/>
        </authorList>
    </citation>
    <scope>NUCLEOTIDE SEQUENCE [LARGE SCALE GENOMIC DNA]</scope>
    <source>
        <strain evidence="3 4">CCM4809</strain>
    </source>
</reference>